<sequence>MGLLVEVARQATTAWSPTGPMLAAATKSGAIDASFETGATLEIFSIDFRRARMQVASAVQCSERFCRIAWGGPDKDSLIAGGLQDGSVRVWDARMLLRTKAGAEPNQPVEESTGVVLGGPSSKKRHTASVRGLEFNSFNTSLLASGSLDSEIVVWDLGNKEGSKVHLLSINPEGQNPGLSQGEVTALAWNPNLEPILATTLSIGATWIWDLRKKKPVTRILDPRGRTRCSALAWNPAAVTQLLIATDDESAKSSLLWDMRNLSAPLREYGHHQAGVIAVSWSAFDPDFILTTAKDNRTCVVSAETTHVVCEIPRVSNWSFDVEWSSSLPGVFSSSSYDGRLSIHGLLCSSSALYSTVSSTASALASSFNIEPGEITATSPRLSSTNVLDLTKPPKWIIPPVSVSFGFGGIISHAAKNTMERVTVARCSTEPKIVHQGQQFQSILDSCNVDELKEYCQVLAREDSSMSSLAWSIVKLQFESDARRKLLSLLGHSPSEKGTSSDSIGLISSSPLASLFLFDESSRPPTICASENLGLDSAVAPMESESPAIDLSGPAPWDAQESIPQDSSLDNVEDDLNLSMTHVDGTIEKKVKPISLGRDAVREAVMVGDFSTAVEAALRDGDHADALMLAHCGGPSLWMQTQKQILEAHRIDFMRDIFRALVVPSVEPGSESSLRESWKERLVAAATFEEGERLREKCDALGANLLDIGEEDAALCCFLCSLNVNMASAIWLRQALPRRVQDKSTKLNSNYQLFSLVRKIKIVAAAAAAARGESVFSKARIDNGVASSLLMEFSSVLAEEGRIDVALRYLEGLRPESLSRLGTVEELSYRFGTLLSISQPIPANPRGTNPVMHAQSYLPPTSFQEQQTYPPPKAVNHMDMPSFSTVVPPTQMDQFLLPKRVDQVPPPMANVPLPVLSSAPGTHFSPPPQRPQPGPPVIQNHLIQASSPSTFSPAPSAQFNPPVTRIPQDPKPAPIPEIPLPKMMVPGPPSGAQPPVVMPPKTAMRRVEPPSAEVAGILSARVKAPVTSTFVTIMDVDVKGVAPEDRVIVTVLRKCYEDTCAMSHSPNFRKKMDDVSRRLGRLLERLNTKALTPPFIERLHRLCDAISNSAWVDAKLMITSMIKEHYDDHQTEIMGLRYLLDSAMTGR</sequence>
<evidence type="ECO:0000256" key="4">
    <source>
        <dbReference type="ARBA" id="ARBA00022574"/>
    </source>
</evidence>
<dbReference type="AlphaFoldDB" id="A0A7S1XF25"/>
<name>A0A7S1XF25_9RHOD</name>
<dbReference type="PANTHER" id="PTHR13923:SF11">
    <property type="entry name" value="SECRETORY 31, ISOFORM D"/>
    <property type="match status" value="1"/>
</dbReference>
<evidence type="ECO:0000256" key="10">
    <source>
        <dbReference type="SAM" id="MobiDB-lite"/>
    </source>
</evidence>
<dbReference type="PANTHER" id="PTHR13923">
    <property type="entry name" value="SEC31-RELATED PROTEIN"/>
    <property type="match status" value="1"/>
</dbReference>
<dbReference type="Gene3D" id="1.20.940.10">
    <property type="entry name" value="Functional domain of the splicing factor Prp18"/>
    <property type="match status" value="1"/>
</dbReference>
<keyword evidence="3" id="KW-0813">Transport</keyword>
<dbReference type="InterPro" id="IPR036322">
    <property type="entry name" value="WD40_repeat_dom_sf"/>
</dbReference>
<feature type="region of interest" description="Disordered" evidence="10">
    <location>
        <begin position="103"/>
        <end position="122"/>
    </location>
</feature>
<feature type="compositionally biased region" description="Low complexity" evidence="10">
    <location>
        <begin position="945"/>
        <end position="957"/>
    </location>
</feature>
<feature type="compositionally biased region" description="Pro residues" evidence="10">
    <location>
        <begin position="925"/>
        <end position="936"/>
    </location>
</feature>
<dbReference type="InterPro" id="IPR019775">
    <property type="entry name" value="WD40_repeat_CS"/>
</dbReference>
<evidence type="ECO:0000256" key="7">
    <source>
        <dbReference type="ARBA" id="ARBA00022892"/>
    </source>
</evidence>
<dbReference type="GO" id="GO:0015031">
    <property type="term" value="P:protein transport"/>
    <property type="evidence" value="ECO:0007669"/>
    <property type="project" value="UniProtKB-KW"/>
</dbReference>
<keyword evidence="8" id="KW-0653">Protein transport</keyword>
<comment type="subcellular location">
    <subcellularLocation>
        <location evidence="1">Endoplasmic reticulum</location>
    </subcellularLocation>
</comment>
<dbReference type="GO" id="GO:0007029">
    <property type="term" value="P:endoplasmic reticulum organization"/>
    <property type="evidence" value="ECO:0007669"/>
    <property type="project" value="TreeGrafter"/>
</dbReference>
<dbReference type="EMBL" id="HBGH01010169">
    <property type="protein sequence ID" value="CAD9233508.1"/>
    <property type="molecule type" value="Transcribed_RNA"/>
</dbReference>
<protein>
    <submittedName>
        <fullName evidence="11">Uncharacterized protein</fullName>
    </submittedName>
</protein>
<dbReference type="InterPro" id="IPR001680">
    <property type="entry name" value="WD40_rpt"/>
</dbReference>
<feature type="repeat" description="WD" evidence="9">
    <location>
        <begin position="123"/>
        <end position="165"/>
    </location>
</feature>
<dbReference type="Gene3D" id="2.130.10.10">
    <property type="entry name" value="YVTN repeat-like/Quinoprotein amine dehydrogenase"/>
    <property type="match status" value="1"/>
</dbReference>
<reference evidence="11" key="1">
    <citation type="submission" date="2021-01" db="EMBL/GenBank/DDBJ databases">
        <authorList>
            <person name="Corre E."/>
            <person name="Pelletier E."/>
            <person name="Niang G."/>
            <person name="Scheremetjew M."/>
            <person name="Finn R."/>
            <person name="Kale V."/>
            <person name="Holt S."/>
            <person name="Cochrane G."/>
            <person name="Meng A."/>
            <person name="Brown T."/>
            <person name="Cohen L."/>
        </authorList>
    </citation>
    <scope>NUCLEOTIDE SEQUENCE</scope>
    <source>
        <strain evidence="11">SAG 36.94</strain>
    </source>
</reference>
<dbReference type="PROSITE" id="PS00678">
    <property type="entry name" value="WD_REPEATS_1"/>
    <property type="match status" value="1"/>
</dbReference>
<dbReference type="Gene3D" id="1.25.40.1030">
    <property type="match status" value="1"/>
</dbReference>
<dbReference type="GO" id="GO:0005198">
    <property type="term" value="F:structural molecule activity"/>
    <property type="evidence" value="ECO:0007669"/>
    <property type="project" value="TreeGrafter"/>
</dbReference>
<gene>
    <name evidence="11" type="ORF">CCAE0312_LOCUS5594</name>
</gene>
<dbReference type="Pfam" id="PF00400">
    <property type="entry name" value="WD40"/>
    <property type="match status" value="1"/>
</dbReference>
<keyword evidence="7" id="KW-0931">ER-Golgi transport</keyword>
<evidence type="ECO:0000256" key="9">
    <source>
        <dbReference type="PROSITE-ProRule" id="PRU00221"/>
    </source>
</evidence>
<evidence type="ECO:0000256" key="2">
    <source>
        <dbReference type="ARBA" id="ARBA00009358"/>
    </source>
</evidence>
<dbReference type="PROSITE" id="PS50294">
    <property type="entry name" value="WD_REPEATS_REGION"/>
    <property type="match status" value="1"/>
</dbReference>
<evidence type="ECO:0000256" key="6">
    <source>
        <dbReference type="ARBA" id="ARBA00022824"/>
    </source>
</evidence>
<evidence type="ECO:0000256" key="3">
    <source>
        <dbReference type="ARBA" id="ARBA00022448"/>
    </source>
</evidence>
<dbReference type="GO" id="GO:0070971">
    <property type="term" value="C:endoplasmic reticulum exit site"/>
    <property type="evidence" value="ECO:0007669"/>
    <property type="project" value="TreeGrafter"/>
</dbReference>
<keyword evidence="4 9" id="KW-0853">WD repeat</keyword>
<keyword evidence="5" id="KW-0677">Repeat</keyword>
<dbReference type="InterPro" id="IPR015943">
    <property type="entry name" value="WD40/YVTN_repeat-like_dom_sf"/>
</dbReference>
<comment type="similarity">
    <text evidence="2">Belongs to the WD repeat SEC31 family.</text>
</comment>
<dbReference type="PROSITE" id="PS50082">
    <property type="entry name" value="WD_REPEATS_2"/>
    <property type="match status" value="1"/>
</dbReference>
<evidence type="ECO:0000313" key="11">
    <source>
        <dbReference type="EMBL" id="CAD9233508.1"/>
    </source>
</evidence>
<evidence type="ECO:0000256" key="5">
    <source>
        <dbReference type="ARBA" id="ARBA00022737"/>
    </source>
</evidence>
<feature type="region of interest" description="Disordered" evidence="10">
    <location>
        <begin position="908"/>
        <end position="975"/>
    </location>
</feature>
<evidence type="ECO:0000256" key="8">
    <source>
        <dbReference type="ARBA" id="ARBA00022927"/>
    </source>
</evidence>
<proteinExistence type="inferred from homology"/>
<accession>A0A7S1XF25</accession>
<evidence type="ECO:0000256" key="1">
    <source>
        <dbReference type="ARBA" id="ARBA00004240"/>
    </source>
</evidence>
<dbReference type="SMART" id="SM00320">
    <property type="entry name" value="WD40"/>
    <property type="match status" value="6"/>
</dbReference>
<keyword evidence="6" id="KW-0256">Endoplasmic reticulum</keyword>
<organism evidence="11">
    <name type="scientific">Compsopogon caeruleus</name>
    <dbReference type="NCBI Taxonomy" id="31354"/>
    <lineage>
        <taxon>Eukaryota</taxon>
        <taxon>Rhodophyta</taxon>
        <taxon>Compsopogonophyceae</taxon>
        <taxon>Compsopogonales</taxon>
        <taxon>Compsopogonaceae</taxon>
        <taxon>Compsopogon</taxon>
    </lineage>
</organism>
<dbReference type="GO" id="GO:0090110">
    <property type="term" value="P:COPII-coated vesicle cargo loading"/>
    <property type="evidence" value="ECO:0007669"/>
    <property type="project" value="TreeGrafter"/>
</dbReference>
<dbReference type="SUPFAM" id="SSF50978">
    <property type="entry name" value="WD40 repeat-like"/>
    <property type="match status" value="1"/>
</dbReference>
<dbReference type="InterPro" id="IPR040251">
    <property type="entry name" value="SEC31-like"/>
</dbReference>
<dbReference type="GO" id="GO:0030127">
    <property type="term" value="C:COPII vesicle coat"/>
    <property type="evidence" value="ECO:0007669"/>
    <property type="project" value="TreeGrafter"/>
</dbReference>